<dbReference type="GO" id="GO:0008270">
    <property type="term" value="F:zinc ion binding"/>
    <property type="evidence" value="ECO:0007669"/>
    <property type="project" value="InterPro"/>
</dbReference>
<keyword evidence="7 12" id="KW-0413">Isomerase</keyword>
<sequence>MEKSLIHKSMKLRQRSVQRLSCSVQNYDWGKKGPDSEVARLYAANSGSEIDPEKPYAELWMGTHDSGPSFLIHQDLNGMSMSLKDWVSANSNELLGHKVVQKWGSDLPFLFKVLSVRKALSIQAHPDKDLAKVLHKFMPCAYKDDNHKPEMALAITHFQALCGFITLEELKGVLDNVPEIVQVVGSEVANQVFDTTNADGEDKVKSVLRLIFTQLMSATKEIVTTATTKLKNRLHMENQVRQLTEEEQLVLELERQYPDDVGVMSAFFLNYVKLNPGEALYLGANEPHAYLFGDCIECMATSDNVVRAGLTPKHRDVKTLCSMLTYKQGCPEILKGVALNSYVTRYLPPFDEFEVDRCHLPQGESVEFPAVQGPSIFVVTFGEGIIFTSNFTGDINITQGEVLFVPADTEISITSASELHIYRAGVNSMFFQVP</sequence>
<dbReference type="NCBIfam" id="TIGR00218">
    <property type="entry name" value="manA"/>
    <property type="match status" value="1"/>
</dbReference>
<dbReference type="SUPFAM" id="SSF51182">
    <property type="entry name" value="RmlC-like cupins"/>
    <property type="match status" value="1"/>
</dbReference>
<evidence type="ECO:0000256" key="4">
    <source>
        <dbReference type="ARBA" id="ARBA00011956"/>
    </source>
</evidence>
<dbReference type="PROSITE" id="PS00965">
    <property type="entry name" value="PMI_I_1"/>
    <property type="match status" value="1"/>
</dbReference>
<dbReference type="FunFam" id="1.10.441.10:FF:000001">
    <property type="entry name" value="Mannose-6-phosphate isomerase"/>
    <property type="match status" value="1"/>
</dbReference>
<dbReference type="InterPro" id="IPR001250">
    <property type="entry name" value="Man6P_Isoase-1"/>
</dbReference>
<keyword evidence="6 9" id="KW-0862">Zinc</keyword>
<feature type="binding site" evidence="9">
    <location>
        <position position="288"/>
    </location>
    <ligand>
        <name>Zn(2+)</name>
        <dbReference type="ChEBI" id="CHEBI:29105"/>
    </ligand>
</feature>
<evidence type="ECO:0000256" key="3">
    <source>
        <dbReference type="ARBA" id="ARBA00010772"/>
    </source>
</evidence>
<feature type="binding site" evidence="9">
    <location>
        <position position="150"/>
    </location>
    <ligand>
        <name>Zn(2+)</name>
        <dbReference type="ChEBI" id="CHEBI:29105"/>
    </ligand>
</feature>
<dbReference type="GO" id="GO:0005829">
    <property type="term" value="C:cytosol"/>
    <property type="evidence" value="ECO:0007669"/>
    <property type="project" value="TreeGrafter"/>
</dbReference>
<organism evidence="12 13">
    <name type="scientific">Rosa chinensis</name>
    <name type="common">China rose</name>
    <dbReference type="NCBI Taxonomy" id="74649"/>
    <lineage>
        <taxon>Eukaryota</taxon>
        <taxon>Viridiplantae</taxon>
        <taxon>Streptophyta</taxon>
        <taxon>Embryophyta</taxon>
        <taxon>Tracheophyta</taxon>
        <taxon>Spermatophyta</taxon>
        <taxon>Magnoliopsida</taxon>
        <taxon>eudicotyledons</taxon>
        <taxon>Gunneridae</taxon>
        <taxon>Pentapetalae</taxon>
        <taxon>rosids</taxon>
        <taxon>fabids</taxon>
        <taxon>Rosales</taxon>
        <taxon>Rosaceae</taxon>
        <taxon>Rosoideae</taxon>
        <taxon>Rosoideae incertae sedis</taxon>
        <taxon>Rosa</taxon>
    </lineage>
</organism>
<dbReference type="InterPro" id="IPR014710">
    <property type="entry name" value="RmlC-like_jellyroll"/>
</dbReference>
<evidence type="ECO:0000256" key="5">
    <source>
        <dbReference type="ARBA" id="ARBA00022723"/>
    </source>
</evidence>
<dbReference type="UniPathway" id="UPA00126">
    <property type="reaction ID" value="UER00423"/>
</dbReference>
<evidence type="ECO:0000256" key="2">
    <source>
        <dbReference type="ARBA" id="ARBA00004666"/>
    </source>
</evidence>
<dbReference type="GO" id="GO:0033591">
    <property type="term" value="P:response to L-ascorbic acid"/>
    <property type="evidence" value="ECO:0007669"/>
    <property type="project" value="UniProtKB-ARBA"/>
</dbReference>
<evidence type="ECO:0000256" key="1">
    <source>
        <dbReference type="ARBA" id="ARBA00000757"/>
    </source>
</evidence>
<dbReference type="GO" id="GO:0009298">
    <property type="term" value="P:GDP-mannose biosynthetic process"/>
    <property type="evidence" value="ECO:0007669"/>
    <property type="project" value="UniProtKB-UniPathway"/>
</dbReference>
<keyword evidence="13" id="KW-1185">Reference proteome</keyword>
<feature type="domain" description="Phosphomannose isomerase type I helical insertion" evidence="11">
    <location>
        <begin position="184"/>
        <end position="269"/>
    </location>
</feature>
<dbReference type="PRINTS" id="PR00714">
    <property type="entry name" value="MAN6PISMRASE"/>
</dbReference>
<dbReference type="PIRSF" id="PIRSF001480">
    <property type="entry name" value="Mannose-6-phosphate_isomerase"/>
    <property type="match status" value="1"/>
</dbReference>
<evidence type="ECO:0000313" key="12">
    <source>
        <dbReference type="EMBL" id="PRQ18635.1"/>
    </source>
</evidence>
<dbReference type="GO" id="GO:0005975">
    <property type="term" value="P:carbohydrate metabolic process"/>
    <property type="evidence" value="ECO:0007669"/>
    <property type="project" value="InterPro"/>
</dbReference>
<accession>A0A2P6P9N1</accession>
<proteinExistence type="inferred from homology"/>
<dbReference type="InterPro" id="IPR046458">
    <property type="entry name" value="PMI_typeI_hel"/>
</dbReference>
<comment type="similarity">
    <text evidence="3">Belongs to the mannose-6-phosphate isomerase type 1 family.</text>
</comment>
<dbReference type="InterPro" id="IPR016305">
    <property type="entry name" value="Mannose-6-P_Isomerase"/>
</dbReference>
<dbReference type="PANTHER" id="PTHR10309">
    <property type="entry name" value="MANNOSE-6-PHOSPHATE ISOMERASE"/>
    <property type="match status" value="1"/>
</dbReference>
<dbReference type="EC" id="5.3.1.8" evidence="4"/>
<dbReference type="Pfam" id="PF20511">
    <property type="entry name" value="PMI_typeI_cat"/>
    <property type="match status" value="1"/>
</dbReference>
<dbReference type="PANTHER" id="PTHR10309:SF0">
    <property type="entry name" value="MANNOSE-6-PHOSPHATE ISOMERASE"/>
    <property type="match status" value="1"/>
</dbReference>
<comment type="pathway">
    <text evidence="2">Nucleotide-sugar biosynthesis; GDP-alpha-D-mannose biosynthesis; alpha-D-mannose 1-phosphate from D-fructose 6-phosphate: step 1/2.</text>
</comment>
<dbReference type="STRING" id="74649.A0A2P6P9N1"/>
<evidence type="ECO:0000256" key="7">
    <source>
        <dbReference type="ARBA" id="ARBA00023235"/>
    </source>
</evidence>
<dbReference type="OrthoDB" id="6605218at2759"/>
<dbReference type="Gramene" id="PRQ18635">
    <property type="protein sequence ID" value="PRQ18635"/>
    <property type="gene ID" value="RchiOBHm_Chr7g0208231"/>
</dbReference>
<dbReference type="GO" id="GO:0010043">
    <property type="term" value="P:response to zinc ion"/>
    <property type="evidence" value="ECO:0007669"/>
    <property type="project" value="UniProtKB-ARBA"/>
</dbReference>
<dbReference type="GO" id="GO:0046686">
    <property type="term" value="P:response to cadmium ion"/>
    <property type="evidence" value="ECO:0007669"/>
    <property type="project" value="UniProtKB-ARBA"/>
</dbReference>
<dbReference type="Gene3D" id="1.10.441.10">
    <property type="entry name" value="Phosphomannose Isomerase, domain 2"/>
    <property type="match status" value="1"/>
</dbReference>
<feature type="binding site" evidence="9">
    <location>
        <position position="123"/>
    </location>
    <ligand>
        <name>Zn(2+)</name>
        <dbReference type="ChEBI" id="CHEBI:29105"/>
    </ligand>
</feature>
<feature type="domain" description="Phosphomannose isomerase type I catalytic" evidence="10">
    <location>
        <begin position="17"/>
        <end position="164"/>
    </location>
</feature>
<reference evidence="12 13" key="1">
    <citation type="journal article" date="2018" name="Nat. Genet.">
        <title>The Rosa genome provides new insights in the design of modern roses.</title>
        <authorList>
            <person name="Bendahmane M."/>
        </authorList>
    </citation>
    <scope>NUCLEOTIDE SEQUENCE [LARGE SCALE GENOMIC DNA]</scope>
    <source>
        <strain evidence="13">cv. Old Blush</strain>
    </source>
</reference>
<dbReference type="PROSITE" id="PS00966">
    <property type="entry name" value="PMI_I_2"/>
    <property type="match status" value="1"/>
</dbReference>
<gene>
    <name evidence="12" type="ORF">RchiOBHm_Chr7g0208231</name>
</gene>
<dbReference type="OMA" id="EFAACIS"/>
<feature type="active site" evidence="8">
    <location>
        <position position="307"/>
    </location>
</feature>
<evidence type="ECO:0000259" key="10">
    <source>
        <dbReference type="Pfam" id="PF20511"/>
    </source>
</evidence>
<dbReference type="EMBL" id="PDCK01000045">
    <property type="protein sequence ID" value="PRQ18635.1"/>
    <property type="molecule type" value="Genomic_DNA"/>
</dbReference>
<dbReference type="GO" id="GO:0004476">
    <property type="term" value="F:mannose-6-phosphate isomerase activity"/>
    <property type="evidence" value="ECO:0007669"/>
    <property type="project" value="UniProtKB-EC"/>
</dbReference>
<dbReference type="Proteomes" id="UP000238479">
    <property type="component" value="Chromosome 7"/>
</dbReference>
<protein>
    <recommendedName>
        <fullName evidence="4">mannose-6-phosphate isomerase</fullName>
        <ecNumber evidence="4">5.3.1.8</ecNumber>
    </recommendedName>
</protein>
<dbReference type="GO" id="GO:0009416">
    <property type="term" value="P:response to light stimulus"/>
    <property type="evidence" value="ECO:0007669"/>
    <property type="project" value="UniProtKB-ARBA"/>
</dbReference>
<evidence type="ECO:0000313" key="13">
    <source>
        <dbReference type="Proteomes" id="UP000238479"/>
    </source>
</evidence>
<dbReference type="InterPro" id="IPR046457">
    <property type="entry name" value="PMI_typeI_cat"/>
</dbReference>
<dbReference type="InterPro" id="IPR011051">
    <property type="entry name" value="RmlC_Cupin_sf"/>
</dbReference>
<comment type="cofactor">
    <cofactor evidence="9">
        <name>Zn(2+)</name>
        <dbReference type="ChEBI" id="CHEBI:29105"/>
    </cofactor>
    <text evidence="9">Binds 1 zinc ion per subunit.</text>
</comment>
<name>A0A2P6P9N1_ROSCH</name>
<evidence type="ECO:0000256" key="6">
    <source>
        <dbReference type="ARBA" id="ARBA00022833"/>
    </source>
</evidence>
<comment type="catalytic activity">
    <reaction evidence="1">
        <text>D-mannose 6-phosphate = D-fructose 6-phosphate</text>
        <dbReference type="Rhea" id="RHEA:12356"/>
        <dbReference type="ChEBI" id="CHEBI:58735"/>
        <dbReference type="ChEBI" id="CHEBI:61527"/>
        <dbReference type="EC" id="5.3.1.8"/>
    </reaction>
</comment>
<evidence type="ECO:0000256" key="8">
    <source>
        <dbReference type="PIRSR" id="PIRSR001480-1"/>
    </source>
</evidence>
<evidence type="ECO:0000259" key="11">
    <source>
        <dbReference type="Pfam" id="PF20512"/>
    </source>
</evidence>
<dbReference type="FunFam" id="2.60.120.10:FF:000044">
    <property type="entry name" value="Mannose-6-phosphate isomerase"/>
    <property type="match status" value="1"/>
</dbReference>
<dbReference type="AlphaFoldDB" id="A0A2P6P9N1"/>
<evidence type="ECO:0000256" key="9">
    <source>
        <dbReference type="PIRSR" id="PIRSR001480-2"/>
    </source>
</evidence>
<dbReference type="InterPro" id="IPR018050">
    <property type="entry name" value="Pmannose_isomerase-type1_CS"/>
</dbReference>
<feature type="binding site" evidence="9">
    <location>
        <position position="125"/>
    </location>
    <ligand>
        <name>Zn(2+)</name>
        <dbReference type="ChEBI" id="CHEBI:29105"/>
    </ligand>
</feature>
<keyword evidence="5 9" id="KW-0479">Metal-binding</keyword>
<dbReference type="Gene3D" id="2.60.120.10">
    <property type="entry name" value="Jelly Rolls"/>
    <property type="match status" value="2"/>
</dbReference>
<dbReference type="CDD" id="cd07011">
    <property type="entry name" value="cupin_PMI_type_I_N"/>
    <property type="match status" value="1"/>
</dbReference>
<comment type="caution">
    <text evidence="12">The sequence shown here is derived from an EMBL/GenBank/DDBJ whole genome shotgun (WGS) entry which is preliminary data.</text>
</comment>
<dbReference type="Pfam" id="PF20512">
    <property type="entry name" value="PMI_typeI_hel"/>
    <property type="match status" value="1"/>
</dbReference>